<dbReference type="InterPro" id="IPR003114">
    <property type="entry name" value="Phox_assoc"/>
</dbReference>
<reference evidence="4 5" key="1">
    <citation type="submission" date="2014-04" db="EMBL/GenBank/DDBJ databases">
        <authorList>
            <consortium name="DOE Joint Genome Institute"/>
            <person name="Kuo A."/>
            <person name="Zuccaro A."/>
            <person name="Kohler A."/>
            <person name="Nagy L.G."/>
            <person name="Floudas D."/>
            <person name="Copeland A."/>
            <person name="Barry K.W."/>
            <person name="Cichocki N."/>
            <person name="Veneault-Fourrey C."/>
            <person name="LaButti K."/>
            <person name="Lindquist E.A."/>
            <person name="Lipzen A."/>
            <person name="Lundell T."/>
            <person name="Morin E."/>
            <person name="Murat C."/>
            <person name="Sun H."/>
            <person name="Tunlid A."/>
            <person name="Henrissat B."/>
            <person name="Grigoriev I.V."/>
            <person name="Hibbett D.S."/>
            <person name="Martin F."/>
            <person name="Nordberg H.P."/>
            <person name="Cantor M.N."/>
            <person name="Hua S.X."/>
        </authorList>
    </citation>
    <scope>NUCLEOTIDE SEQUENCE [LARGE SCALE GENOMIC DNA]</scope>
    <source>
        <strain evidence="4 5">MAFF 305830</strain>
    </source>
</reference>
<dbReference type="PROSITE" id="PS51207">
    <property type="entry name" value="PXA"/>
    <property type="match status" value="1"/>
</dbReference>
<feature type="region of interest" description="Disordered" evidence="1">
    <location>
        <begin position="479"/>
        <end position="512"/>
    </location>
</feature>
<keyword evidence="2" id="KW-0472">Membrane</keyword>
<dbReference type="AlphaFoldDB" id="A0A0C3BR02"/>
<proteinExistence type="predicted"/>
<evidence type="ECO:0000313" key="4">
    <source>
        <dbReference type="EMBL" id="KIM34519.1"/>
    </source>
</evidence>
<organism evidence="4 5">
    <name type="scientific">Serendipita vermifera MAFF 305830</name>
    <dbReference type="NCBI Taxonomy" id="933852"/>
    <lineage>
        <taxon>Eukaryota</taxon>
        <taxon>Fungi</taxon>
        <taxon>Dikarya</taxon>
        <taxon>Basidiomycota</taxon>
        <taxon>Agaricomycotina</taxon>
        <taxon>Agaricomycetes</taxon>
        <taxon>Sebacinales</taxon>
        <taxon>Serendipitaceae</taxon>
        <taxon>Serendipita</taxon>
    </lineage>
</organism>
<sequence length="512" mass="55939">MASRRSGGSHIVFHGPRTTSVRSGGSKASNSIGPITLARRLLFPYHPPSEPLPPVLIKIAENNRDSDTWDQAAFKALNDELYDFLALVVRGFVLPWWSKITPRDKEFPQEITKIVLHLIRQIESRILVADLPSLVAGAIPALITQHYIDYRTACAKLPSAYATGLHASSSLPHLFHSLQPHMAVSADGDVDPNYIRQAVEHILRACLPPEDWEAETERGIVREIVLKIILDSAFPRLSQPWFLQKSLLELLGPPAEVAGPIPASRHGFTFNTLVILILSAVQVISGFALAAIAGIQNCLHIISEVNAPQSLTARVSPIYNGDLSSPPLEMIAVVFTMKERGATSAIFSLLQVSCGFMSPFLNRLIPYLFYANMRPALFTKIILQSKKVLFPDGYPGPPPVEPTLEEQVLIREQLEKRLFDLVPPMAAKVLFGPDPATQQRTVKGILDPLNSSKCNVHLLVLLLDAILITLFPELGLGSDATTGEGAESNDSAGLTPDARLSDRALTPGDDDP</sequence>
<gene>
    <name evidence="4" type="ORF">M408DRAFT_325898</name>
</gene>
<keyword evidence="2" id="KW-0812">Transmembrane</keyword>
<evidence type="ECO:0000313" key="5">
    <source>
        <dbReference type="Proteomes" id="UP000054097"/>
    </source>
</evidence>
<feature type="region of interest" description="Disordered" evidence="1">
    <location>
        <begin position="1"/>
        <end position="27"/>
    </location>
</feature>
<dbReference type="STRING" id="933852.A0A0C3BR02"/>
<evidence type="ECO:0000256" key="2">
    <source>
        <dbReference type="SAM" id="Phobius"/>
    </source>
</evidence>
<reference evidence="5" key="2">
    <citation type="submission" date="2015-01" db="EMBL/GenBank/DDBJ databases">
        <title>Evolutionary Origins and Diversification of the Mycorrhizal Mutualists.</title>
        <authorList>
            <consortium name="DOE Joint Genome Institute"/>
            <consortium name="Mycorrhizal Genomics Consortium"/>
            <person name="Kohler A."/>
            <person name="Kuo A."/>
            <person name="Nagy L.G."/>
            <person name="Floudas D."/>
            <person name="Copeland A."/>
            <person name="Barry K.W."/>
            <person name="Cichocki N."/>
            <person name="Veneault-Fourrey C."/>
            <person name="LaButti K."/>
            <person name="Lindquist E.A."/>
            <person name="Lipzen A."/>
            <person name="Lundell T."/>
            <person name="Morin E."/>
            <person name="Murat C."/>
            <person name="Riley R."/>
            <person name="Ohm R."/>
            <person name="Sun H."/>
            <person name="Tunlid A."/>
            <person name="Henrissat B."/>
            <person name="Grigoriev I.V."/>
            <person name="Hibbett D.S."/>
            <person name="Martin F."/>
        </authorList>
    </citation>
    <scope>NUCLEOTIDE SEQUENCE [LARGE SCALE GENOMIC DNA]</scope>
    <source>
        <strain evidence="5">MAFF 305830</strain>
    </source>
</reference>
<feature type="domain" description="PXA" evidence="3">
    <location>
        <begin position="74"/>
        <end position="256"/>
    </location>
</feature>
<dbReference type="PANTHER" id="PTHR22775:SF3">
    <property type="entry name" value="SORTING NEXIN-13"/>
    <property type="match status" value="1"/>
</dbReference>
<dbReference type="OrthoDB" id="431557at2759"/>
<evidence type="ECO:0000256" key="1">
    <source>
        <dbReference type="SAM" id="MobiDB-lite"/>
    </source>
</evidence>
<feature type="compositionally biased region" description="Polar residues" evidence="1">
    <location>
        <begin position="17"/>
        <end position="27"/>
    </location>
</feature>
<dbReference type="GO" id="GO:0035091">
    <property type="term" value="F:phosphatidylinositol binding"/>
    <property type="evidence" value="ECO:0007669"/>
    <property type="project" value="TreeGrafter"/>
</dbReference>
<keyword evidence="5" id="KW-1185">Reference proteome</keyword>
<dbReference type="Pfam" id="PF02194">
    <property type="entry name" value="PXA"/>
    <property type="match status" value="1"/>
</dbReference>
<dbReference type="EMBL" id="KN824277">
    <property type="protein sequence ID" value="KIM34519.1"/>
    <property type="molecule type" value="Genomic_DNA"/>
</dbReference>
<dbReference type="SMART" id="SM00313">
    <property type="entry name" value="PXA"/>
    <property type="match status" value="1"/>
</dbReference>
<protein>
    <recommendedName>
        <fullName evidence="3">PXA domain-containing protein</fullName>
    </recommendedName>
</protein>
<evidence type="ECO:0000259" key="3">
    <source>
        <dbReference type="PROSITE" id="PS51207"/>
    </source>
</evidence>
<feature type="transmembrane region" description="Helical" evidence="2">
    <location>
        <begin position="273"/>
        <end position="295"/>
    </location>
</feature>
<dbReference type="PANTHER" id="PTHR22775">
    <property type="entry name" value="SORTING NEXIN"/>
    <property type="match status" value="1"/>
</dbReference>
<dbReference type="Proteomes" id="UP000054097">
    <property type="component" value="Unassembled WGS sequence"/>
</dbReference>
<keyword evidence="2" id="KW-1133">Transmembrane helix</keyword>
<name>A0A0C3BR02_SERVB</name>
<accession>A0A0C3BR02</accession>
<dbReference type="HOGENOM" id="CLU_032678_0_0_1"/>